<protein>
    <submittedName>
        <fullName evidence="1">Uncharacterized protein</fullName>
    </submittedName>
</protein>
<dbReference type="AlphaFoldDB" id="A0A6C0J7Z5"/>
<name>A0A6C0J7Z5_9ZZZZ</name>
<proteinExistence type="predicted"/>
<dbReference type="EMBL" id="MN740323">
    <property type="protein sequence ID" value="QHU00118.1"/>
    <property type="molecule type" value="Genomic_DNA"/>
</dbReference>
<organism evidence="1">
    <name type="scientific">viral metagenome</name>
    <dbReference type="NCBI Taxonomy" id="1070528"/>
    <lineage>
        <taxon>unclassified sequences</taxon>
        <taxon>metagenomes</taxon>
        <taxon>organismal metagenomes</taxon>
    </lineage>
</organism>
<evidence type="ECO:0000313" key="1">
    <source>
        <dbReference type="EMBL" id="QHU00118.1"/>
    </source>
</evidence>
<reference evidence="1" key="1">
    <citation type="journal article" date="2020" name="Nature">
        <title>Giant virus diversity and host interactions through global metagenomics.</title>
        <authorList>
            <person name="Schulz F."/>
            <person name="Roux S."/>
            <person name="Paez-Espino D."/>
            <person name="Jungbluth S."/>
            <person name="Walsh D.A."/>
            <person name="Denef V.J."/>
            <person name="McMahon K.D."/>
            <person name="Konstantinidis K.T."/>
            <person name="Eloe-Fadrosh E.A."/>
            <person name="Kyrpides N.C."/>
            <person name="Woyke T."/>
        </authorList>
    </citation>
    <scope>NUCLEOTIDE SEQUENCE</scope>
    <source>
        <strain evidence="1">GVMAG-M-3300025860-12</strain>
    </source>
</reference>
<sequence>MKTIFIKNSIKIQRYYRCYKIKNIWNEIINNYDLKNKNKVEFFSYTKIIRDKNLIVLVNDFIDKVNKIKYNNTINSRIFLTSFLISNFGEELLGNKKKWNVLDTEIYLWSNKLISLLDDLQSYNKLVMLSTFINSYNLMFNHWKDCDKDKTIQNIIISYYNNQKHIEYIKESPNNLNESLEYLEATQTKLLKNIKLIDKDFKIESLIENYEQIYDNINLGMENLVNKITSTFKKVYVDTLIQELESEGNKMIYDLIQDTNKRIINIVPKQIKLSVTKKLNAYNFLDLLAEFNWSHKLIKYITFILDTIVILLETKNTAWKNEIITLFQKPYIQNFPFMLVEINKKIDNIYDYHLKLL</sequence>
<accession>A0A6C0J7Z5</accession>